<dbReference type="RefSeq" id="YP_010085942.1">
    <property type="nucleotide sequence ID" value="NC_055233.1"/>
</dbReference>
<dbReference type="Pfam" id="PF03581">
    <property type="entry name" value="Herpes_UL33"/>
    <property type="match status" value="1"/>
</dbReference>
<evidence type="ECO:0000313" key="5">
    <source>
        <dbReference type="Proteomes" id="UP000158501"/>
    </source>
</evidence>
<keyword evidence="5" id="KW-1185">Reference proteome</keyword>
<dbReference type="EMBL" id="GQ169129">
    <property type="protein sequence ID" value="ACY41150.1"/>
    <property type="molecule type" value="Genomic_DNA"/>
</dbReference>
<evidence type="ECO:0000256" key="2">
    <source>
        <dbReference type="ARBA" id="ARBA00022612"/>
    </source>
</evidence>
<dbReference type="GeneID" id="65101018"/>
<gene>
    <name evidence="4" type="primary">ORF67A</name>
</gene>
<dbReference type="GO" id="GO:0019073">
    <property type="term" value="P:viral DNA genome packaging"/>
    <property type="evidence" value="ECO:0007669"/>
    <property type="project" value="InterPro"/>
</dbReference>
<dbReference type="Proteomes" id="UP000158501">
    <property type="component" value="Segment"/>
</dbReference>
<reference evidence="4 5" key="1">
    <citation type="journal article" date="2010" name="J. Gen. Virol.">
        <title>Characterization of a novel wood mouse virus related to murid herpesvirus 4.</title>
        <authorList>
            <person name="Hughes D.J."/>
            <person name="Kipar A."/>
            <person name="Milligan S.G."/>
            <person name="Cunningham C."/>
            <person name="Sanders M."/>
            <person name="Quail M.A."/>
            <person name="Rajandream M.A."/>
            <person name="Efstathiou S."/>
            <person name="Bowden R.J."/>
            <person name="Chastel C."/>
            <person name="Bennett M."/>
            <person name="Sample J.T."/>
            <person name="Barrell B."/>
            <person name="Davison A.J."/>
            <person name="Stewart J.P."/>
        </authorList>
    </citation>
    <scope>NUCLEOTIDE SEQUENCE [LARGE SCALE GENOMIC DNA]</scope>
    <source>
        <strain evidence="4">WM8</strain>
    </source>
</reference>
<accession>D0U1Q7</accession>
<protein>
    <submittedName>
        <fullName evidence="4">DNA packaging protein UL33</fullName>
    </submittedName>
</protein>
<dbReference type="KEGG" id="vg:65101018"/>
<name>D0U1Q7_9GAMA</name>
<evidence type="ECO:0000256" key="1">
    <source>
        <dbReference type="ARBA" id="ARBA00022562"/>
    </source>
</evidence>
<dbReference type="InterPro" id="IPR005208">
    <property type="entry name" value="Herpes_TT2"/>
</dbReference>
<evidence type="ECO:0000313" key="4">
    <source>
        <dbReference type="EMBL" id="ACY41150.1"/>
    </source>
</evidence>
<keyword evidence="2" id="KW-1188">Viral release from host cell</keyword>
<sequence>MGGKSDNFAYSQLLDFDDIFTEDIESYFSTTYVKFHFLNYCIYLTWFISHRHSEKGCVHGLIFDRKLSAVRDTILTLVDTDRIIDGHG</sequence>
<evidence type="ECO:0000256" key="3">
    <source>
        <dbReference type="ARBA" id="ARBA00023219"/>
    </source>
</evidence>
<proteinExistence type="predicted"/>
<keyword evidence="1" id="KW-1048">Host nucleus</keyword>
<keyword evidence="3" id="KW-0231">Viral genome packaging</keyword>
<organism evidence="4 5">
    <name type="scientific">Wood mouse herpesvirus</name>
    <dbReference type="NCBI Taxonomy" id="432370"/>
    <lineage>
        <taxon>Viruses</taxon>
        <taxon>Duplodnaviria</taxon>
        <taxon>Heunggongvirae</taxon>
        <taxon>Peploviricota</taxon>
        <taxon>Herviviricetes</taxon>
        <taxon>Herpesvirales</taxon>
        <taxon>Orthoherpesviridae</taxon>
        <taxon>Gammaherpesvirinae</taxon>
        <taxon>Rhadinovirus</taxon>
        <taxon>Rhadinovirus muridgamma7</taxon>
        <taxon>Murid gammaherpesvirus 7</taxon>
    </lineage>
</organism>